<dbReference type="GO" id="GO:0003700">
    <property type="term" value="F:DNA-binding transcription factor activity"/>
    <property type="evidence" value="ECO:0007669"/>
    <property type="project" value="InterPro"/>
</dbReference>
<accession>A0A1H6CHM7</accession>
<dbReference type="AlphaFoldDB" id="A0A1H6CHM7"/>
<evidence type="ECO:0000256" key="1">
    <source>
        <dbReference type="ARBA" id="ARBA00023015"/>
    </source>
</evidence>
<dbReference type="GO" id="GO:0043565">
    <property type="term" value="F:sequence-specific DNA binding"/>
    <property type="evidence" value="ECO:0007669"/>
    <property type="project" value="InterPro"/>
</dbReference>
<gene>
    <name evidence="5" type="ORF">SAMN04489712_1107</name>
</gene>
<protein>
    <submittedName>
        <fullName evidence="5">Helix-turn-helix domain-containing protein</fullName>
    </submittedName>
</protein>
<reference evidence="6" key="1">
    <citation type="submission" date="2016-10" db="EMBL/GenBank/DDBJ databases">
        <authorList>
            <person name="Varghese N."/>
            <person name="Submissions S."/>
        </authorList>
    </citation>
    <scope>NUCLEOTIDE SEQUENCE [LARGE SCALE GENOMIC DNA]</scope>
    <source>
        <strain evidence="6">DSM 43163</strain>
    </source>
</reference>
<dbReference type="Pfam" id="PF12833">
    <property type="entry name" value="HTH_18"/>
    <property type="match status" value="1"/>
</dbReference>
<dbReference type="InterPro" id="IPR050204">
    <property type="entry name" value="AraC_XylS_family_regulators"/>
</dbReference>
<dbReference type="InterPro" id="IPR018060">
    <property type="entry name" value="HTH_AraC"/>
</dbReference>
<evidence type="ECO:0000256" key="2">
    <source>
        <dbReference type="ARBA" id="ARBA00023125"/>
    </source>
</evidence>
<sequence>MKVVTATPSAPLASVVRRYVGYRQTGIPPGIHRGLPTRDLTFIVSLEAPVRTAAPPDPTQAPVSLQALVCGLHTRAALIARNPVEYGIAVETGPLAARALFGLPAGELAGTVVDLSTLLGRVGVELVDRLSTADTWTARFAILDEVLARQIGRTTTEVPPEVRHAWRRLTGTGTPPPMETLANEVGWSRRHLTKRFHQEVGLPPRQLRRVLRFERSLTLLRTGQWRTMTDLASAAGYHDHPHLLHEWTDLAGCIPTTWLTQEHLRVQEALDDR</sequence>
<dbReference type="SMART" id="SM00342">
    <property type="entry name" value="HTH_ARAC"/>
    <property type="match status" value="1"/>
</dbReference>
<dbReference type="PANTHER" id="PTHR46796:SF15">
    <property type="entry name" value="BLL1074 PROTEIN"/>
    <property type="match status" value="1"/>
</dbReference>
<evidence type="ECO:0000313" key="5">
    <source>
        <dbReference type="EMBL" id="SEG72501.1"/>
    </source>
</evidence>
<evidence type="ECO:0000313" key="6">
    <source>
        <dbReference type="Proteomes" id="UP000236723"/>
    </source>
</evidence>
<keyword evidence="2" id="KW-0238">DNA-binding</keyword>
<dbReference type="PROSITE" id="PS01124">
    <property type="entry name" value="HTH_ARAC_FAMILY_2"/>
    <property type="match status" value="1"/>
</dbReference>
<dbReference type="EMBL" id="FNVO01000010">
    <property type="protein sequence ID" value="SEG72501.1"/>
    <property type="molecule type" value="Genomic_DNA"/>
</dbReference>
<dbReference type="Proteomes" id="UP000236723">
    <property type="component" value="Unassembled WGS sequence"/>
</dbReference>
<dbReference type="PANTHER" id="PTHR46796">
    <property type="entry name" value="HTH-TYPE TRANSCRIPTIONAL ACTIVATOR RHAS-RELATED"/>
    <property type="match status" value="1"/>
</dbReference>
<dbReference type="InterPro" id="IPR009057">
    <property type="entry name" value="Homeodomain-like_sf"/>
</dbReference>
<keyword evidence="3" id="KW-0804">Transcription</keyword>
<dbReference type="Gene3D" id="1.10.10.60">
    <property type="entry name" value="Homeodomain-like"/>
    <property type="match status" value="1"/>
</dbReference>
<proteinExistence type="predicted"/>
<organism evidence="5 6">
    <name type="scientific">Thermomonospora echinospora</name>
    <dbReference type="NCBI Taxonomy" id="1992"/>
    <lineage>
        <taxon>Bacteria</taxon>
        <taxon>Bacillati</taxon>
        <taxon>Actinomycetota</taxon>
        <taxon>Actinomycetes</taxon>
        <taxon>Streptosporangiales</taxon>
        <taxon>Thermomonosporaceae</taxon>
        <taxon>Thermomonospora</taxon>
    </lineage>
</organism>
<dbReference type="SUPFAM" id="SSF46689">
    <property type="entry name" value="Homeodomain-like"/>
    <property type="match status" value="1"/>
</dbReference>
<feature type="domain" description="HTH araC/xylS-type" evidence="4">
    <location>
        <begin position="178"/>
        <end position="261"/>
    </location>
</feature>
<keyword evidence="6" id="KW-1185">Reference proteome</keyword>
<name>A0A1H6CHM7_9ACTN</name>
<evidence type="ECO:0000259" key="4">
    <source>
        <dbReference type="PROSITE" id="PS01124"/>
    </source>
</evidence>
<keyword evidence="1" id="KW-0805">Transcription regulation</keyword>
<dbReference type="OrthoDB" id="2559672at2"/>
<evidence type="ECO:0000256" key="3">
    <source>
        <dbReference type="ARBA" id="ARBA00023163"/>
    </source>
</evidence>